<evidence type="ECO:0008006" key="3">
    <source>
        <dbReference type="Google" id="ProtNLM"/>
    </source>
</evidence>
<name>A0A2C6DIW2_9GAMM</name>
<evidence type="ECO:0000313" key="2">
    <source>
        <dbReference type="Proteomes" id="UP000224974"/>
    </source>
</evidence>
<organism evidence="1 2">
    <name type="scientific">Budvicia aquatica</name>
    <dbReference type="NCBI Taxonomy" id="82979"/>
    <lineage>
        <taxon>Bacteria</taxon>
        <taxon>Pseudomonadati</taxon>
        <taxon>Pseudomonadota</taxon>
        <taxon>Gammaproteobacteria</taxon>
        <taxon>Enterobacterales</taxon>
        <taxon>Budviciaceae</taxon>
        <taxon>Budvicia</taxon>
    </lineage>
</organism>
<dbReference type="STRING" id="1111728.GCA_000427805_04022"/>
<sequence>MKSTFKHPKIYADLLMLYRIYWHVHKHLPKPFRFTTGERVLLELTGCVRYVVLANGIDKQSDAERVKAACYLRDARASLSVIRGLLTIGWGMSFISHGALMQLTESLDGIEKQATRWQQWFEGLRVNSSVSDG</sequence>
<gene>
    <name evidence="1" type="ORF">CRN84_02390</name>
</gene>
<dbReference type="CDD" id="cd16376">
    <property type="entry name" value="Avd_like"/>
    <property type="match status" value="1"/>
</dbReference>
<comment type="caution">
    <text evidence="1">The sequence shown here is derived from an EMBL/GenBank/DDBJ whole genome shotgun (WGS) entry which is preliminary data.</text>
</comment>
<protein>
    <recommendedName>
        <fullName evidence="3">Four helix bundle protein</fullName>
    </recommendedName>
</protein>
<evidence type="ECO:0000313" key="1">
    <source>
        <dbReference type="EMBL" id="PHI28262.1"/>
    </source>
</evidence>
<keyword evidence="2" id="KW-1185">Reference proteome</keyword>
<dbReference type="AlphaFoldDB" id="A0A2C6DIW2"/>
<reference evidence="2" key="1">
    <citation type="submission" date="2017-09" db="EMBL/GenBank/DDBJ databases">
        <title>FDA dAtabase for Regulatory Grade micrObial Sequences (FDA-ARGOS): Supporting development and validation of Infectious Disease Dx tests.</title>
        <authorList>
            <person name="Minogue T."/>
            <person name="Wolcott M."/>
            <person name="Wasieloski L."/>
            <person name="Aguilar W."/>
            <person name="Moore D."/>
            <person name="Tallon L."/>
            <person name="Sadzewicz L."/>
            <person name="Ott S."/>
            <person name="Zhao X."/>
            <person name="Nagaraj S."/>
            <person name="Vavikolanu K."/>
            <person name="Aluvathingal J."/>
            <person name="Nadendla S."/>
            <person name="Sichtig H."/>
        </authorList>
    </citation>
    <scope>NUCLEOTIDE SEQUENCE [LARGE SCALE GENOMIC DNA]</scope>
    <source>
        <strain evidence="2">FDAARGOS_387</strain>
    </source>
</reference>
<dbReference type="EMBL" id="PDDX01000001">
    <property type="protein sequence ID" value="PHI28262.1"/>
    <property type="molecule type" value="Genomic_DNA"/>
</dbReference>
<accession>A0A2C6DIW2</accession>
<dbReference type="Proteomes" id="UP000224974">
    <property type="component" value="Unassembled WGS sequence"/>
</dbReference>
<dbReference type="InterPro" id="IPR055360">
    <property type="entry name" value="bAvd"/>
</dbReference>
<proteinExistence type="predicted"/>